<organism evidence="12 13">
    <name type="scientific">Bradyrhizobium betae</name>
    <dbReference type="NCBI Taxonomy" id="244734"/>
    <lineage>
        <taxon>Bacteria</taxon>
        <taxon>Pseudomonadati</taxon>
        <taxon>Pseudomonadota</taxon>
        <taxon>Alphaproteobacteria</taxon>
        <taxon>Hyphomicrobiales</taxon>
        <taxon>Nitrobacteraceae</taxon>
        <taxon>Bradyrhizobium</taxon>
    </lineage>
</organism>
<keyword evidence="2" id="KW-0813">Transport</keyword>
<evidence type="ECO:0000256" key="1">
    <source>
        <dbReference type="ARBA" id="ARBA00004651"/>
    </source>
</evidence>
<name>A0A5P6NZC6_9BRAD</name>
<feature type="transmembrane region" description="Helical" evidence="9">
    <location>
        <begin position="178"/>
        <end position="197"/>
    </location>
</feature>
<dbReference type="PROSITE" id="PS50893">
    <property type="entry name" value="ABC_TRANSPORTER_2"/>
    <property type="match status" value="1"/>
</dbReference>
<evidence type="ECO:0000256" key="9">
    <source>
        <dbReference type="SAM" id="Phobius"/>
    </source>
</evidence>
<dbReference type="Gene3D" id="3.40.50.300">
    <property type="entry name" value="P-loop containing nucleotide triphosphate hydrolases"/>
    <property type="match status" value="1"/>
</dbReference>
<gene>
    <name evidence="12" type="ORF">F8237_03230</name>
</gene>
<dbReference type="GO" id="GO:0043190">
    <property type="term" value="C:ATP-binding cassette (ABC) transporter complex"/>
    <property type="evidence" value="ECO:0007669"/>
    <property type="project" value="TreeGrafter"/>
</dbReference>
<feature type="transmembrane region" description="Helical" evidence="9">
    <location>
        <begin position="39"/>
        <end position="67"/>
    </location>
</feature>
<dbReference type="InterPro" id="IPR027417">
    <property type="entry name" value="P-loop_NTPase"/>
</dbReference>
<dbReference type="PANTHER" id="PTHR43553:SF11">
    <property type="entry name" value="ABC TRANSPORTER ATP-BINDING_PERMEASE PROTEIN YOJI"/>
    <property type="match status" value="1"/>
</dbReference>
<keyword evidence="6 9" id="KW-1133">Transmembrane helix</keyword>
<evidence type="ECO:0000313" key="12">
    <source>
        <dbReference type="EMBL" id="QFI71467.1"/>
    </source>
</evidence>
<evidence type="ECO:0000313" key="13">
    <source>
        <dbReference type="Proteomes" id="UP000325641"/>
    </source>
</evidence>
<dbReference type="InterPro" id="IPR050095">
    <property type="entry name" value="ECF_ABC_transporter_ATP-bd"/>
</dbReference>
<dbReference type="OrthoDB" id="9760776at2"/>
<feature type="transmembrane region" description="Helical" evidence="9">
    <location>
        <begin position="79"/>
        <end position="96"/>
    </location>
</feature>
<keyword evidence="7 9" id="KW-0472">Membrane</keyword>
<evidence type="ECO:0000256" key="4">
    <source>
        <dbReference type="ARBA" id="ARBA00022741"/>
    </source>
</evidence>
<evidence type="ECO:0000259" key="11">
    <source>
        <dbReference type="PROSITE" id="PS50929"/>
    </source>
</evidence>
<comment type="function">
    <text evidence="8">Involved in beta-(1--&gt;2)glucan export. Transmembrane domains (TMD) form a pore in the inner membrane and the ATP-binding domain (NBD) is responsible for energy generation.</text>
</comment>
<evidence type="ECO:0000256" key="6">
    <source>
        <dbReference type="ARBA" id="ARBA00022989"/>
    </source>
</evidence>
<dbReference type="Gene3D" id="1.20.1560.10">
    <property type="entry name" value="ABC transporter type 1, transmembrane domain"/>
    <property type="match status" value="1"/>
</dbReference>
<accession>A0A5P6NZC6</accession>
<dbReference type="Pfam" id="PF00005">
    <property type="entry name" value="ABC_tran"/>
    <property type="match status" value="1"/>
</dbReference>
<evidence type="ECO:0000256" key="3">
    <source>
        <dbReference type="ARBA" id="ARBA00022692"/>
    </source>
</evidence>
<keyword evidence="3 9" id="KW-0812">Transmembrane</keyword>
<dbReference type="EMBL" id="CP044543">
    <property type="protein sequence ID" value="QFI71467.1"/>
    <property type="molecule type" value="Genomic_DNA"/>
</dbReference>
<feature type="transmembrane region" description="Helical" evidence="9">
    <location>
        <begin position="266"/>
        <end position="288"/>
    </location>
</feature>
<dbReference type="GO" id="GO:0016887">
    <property type="term" value="F:ATP hydrolysis activity"/>
    <property type="evidence" value="ECO:0007669"/>
    <property type="project" value="InterPro"/>
</dbReference>
<feature type="domain" description="ABC transporter" evidence="10">
    <location>
        <begin position="357"/>
        <end position="570"/>
    </location>
</feature>
<dbReference type="InterPro" id="IPR011527">
    <property type="entry name" value="ABC1_TM_dom"/>
</dbReference>
<comment type="subcellular location">
    <subcellularLocation>
        <location evidence="1">Cell membrane</location>
        <topology evidence="1">Multi-pass membrane protein</topology>
    </subcellularLocation>
</comment>
<keyword evidence="4" id="KW-0547">Nucleotide-binding</keyword>
<dbReference type="SUPFAM" id="SSF52540">
    <property type="entry name" value="P-loop containing nucleoside triphosphate hydrolases"/>
    <property type="match status" value="1"/>
</dbReference>
<dbReference type="GO" id="GO:0140359">
    <property type="term" value="F:ABC-type transporter activity"/>
    <property type="evidence" value="ECO:0007669"/>
    <property type="project" value="InterPro"/>
</dbReference>
<dbReference type="SMART" id="SM00382">
    <property type="entry name" value="AAA"/>
    <property type="match status" value="1"/>
</dbReference>
<dbReference type="GO" id="GO:0005524">
    <property type="term" value="F:ATP binding"/>
    <property type="evidence" value="ECO:0007669"/>
    <property type="project" value="UniProtKB-KW"/>
</dbReference>
<dbReference type="InterPro" id="IPR003439">
    <property type="entry name" value="ABC_transporter-like_ATP-bd"/>
</dbReference>
<evidence type="ECO:0000256" key="5">
    <source>
        <dbReference type="ARBA" id="ARBA00022840"/>
    </source>
</evidence>
<feature type="domain" description="ABC transmembrane type-1" evidence="11">
    <location>
        <begin position="48"/>
        <end position="316"/>
    </location>
</feature>
<evidence type="ECO:0000256" key="8">
    <source>
        <dbReference type="ARBA" id="ARBA00024722"/>
    </source>
</evidence>
<evidence type="ECO:0000256" key="2">
    <source>
        <dbReference type="ARBA" id="ARBA00022448"/>
    </source>
</evidence>
<reference evidence="13" key="1">
    <citation type="submission" date="2019-10" db="EMBL/GenBank/DDBJ databases">
        <title>Complete Genome Sequence of Bradyrhizobium betae type strain PL7HG1T.</title>
        <authorList>
            <person name="Bromfield E.S.P."/>
            <person name="Cloutier S."/>
        </authorList>
    </citation>
    <scope>NUCLEOTIDE SEQUENCE [LARGE SCALE GENOMIC DNA]</scope>
    <source>
        <strain evidence="13">PL7HG1</strain>
    </source>
</reference>
<evidence type="ECO:0000256" key="7">
    <source>
        <dbReference type="ARBA" id="ARBA00023136"/>
    </source>
</evidence>
<dbReference type="PROSITE" id="PS50929">
    <property type="entry name" value="ABC_TM1F"/>
    <property type="match status" value="1"/>
</dbReference>
<dbReference type="RefSeq" id="WP_151642371.1">
    <property type="nucleotide sequence ID" value="NZ_CP044543.1"/>
</dbReference>
<dbReference type="AlphaFoldDB" id="A0A5P6NZC6"/>
<dbReference type="KEGG" id="bbet:F8237_03230"/>
<protein>
    <submittedName>
        <fullName evidence="12">ATP-binding cassette domain-containing protein</fullName>
    </submittedName>
</protein>
<keyword evidence="5 12" id="KW-0067">ATP-binding</keyword>
<dbReference type="Proteomes" id="UP000325641">
    <property type="component" value="Chromosome"/>
</dbReference>
<evidence type="ECO:0000259" key="10">
    <source>
        <dbReference type="PROSITE" id="PS50893"/>
    </source>
</evidence>
<dbReference type="InterPro" id="IPR003593">
    <property type="entry name" value="AAA+_ATPase"/>
</dbReference>
<dbReference type="InterPro" id="IPR036640">
    <property type="entry name" value="ABC1_TM_sf"/>
</dbReference>
<dbReference type="PANTHER" id="PTHR43553">
    <property type="entry name" value="HEAVY METAL TRANSPORTER"/>
    <property type="match status" value="1"/>
</dbReference>
<proteinExistence type="predicted"/>
<sequence length="570" mass="62467">MSTSESSAAEPGSNLGRRLIGLLLKSRDIRLSVPKRLPVIALASPLDLLLVAMLSAVSGTFIIMVITAGVSEQNDEFKSLELGLAFVGLLLIYRYAQTLLLRKSARAIEDALHEQRVRVAVKVLQLDLSDLNQVSRTALLDGMARHYEAVSQAVMPMLSGFQNGILLLLVMIDLFWQSFVTGVLTVIFVGLIIQYYLNREGELKTQMIGAARADAALRATAEDLVDGFKELRLSRLKQDAIHREIVELSGNVAKCRTKGAAVISDLVILAGSTSYMLGATVVFILPLISSVAGEELSRIVTTELFLLGPLGALVRAAEPLSIARFSLSGIDEFEASLDQRGKVAQVASPAPRTFERMQMDRVGYAHRRGVGEEGFAIRDVTFELAPGELVFVTGNNGSGKTTMLRVLTGLYPAGHGTISVDGQVMSEATMESYRGLFSTVFADFHTFRKPYGLDEAGLALFRQNAQDLDIADKLPPDFEQGYDPEAFSTGQRKRLALSLAMADARPILVLDEWAADQDPGYRERFYRTILPRIKATGKAIIAVTHDERYFELADRRYHMEDGRLKPVGPA</sequence>
<dbReference type="SUPFAM" id="SSF90123">
    <property type="entry name" value="ABC transporter transmembrane region"/>
    <property type="match status" value="1"/>
</dbReference>